<keyword evidence="3" id="KW-1185">Reference proteome</keyword>
<dbReference type="Proteomes" id="UP000648182">
    <property type="component" value="Unassembled WGS sequence"/>
</dbReference>
<comment type="caution">
    <text evidence="2">The sequence shown here is derived from an EMBL/GenBank/DDBJ whole genome shotgun (WGS) entry which is preliminary data.</text>
</comment>
<evidence type="ECO:0000313" key="3">
    <source>
        <dbReference type="Proteomes" id="UP000648182"/>
    </source>
</evidence>
<gene>
    <name evidence="2" type="ORF">H9631_02320</name>
</gene>
<dbReference type="InterPro" id="IPR058780">
    <property type="entry name" value="YhfM-like_dom"/>
</dbReference>
<evidence type="ECO:0000259" key="1">
    <source>
        <dbReference type="Pfam" id="PF26353"/>
    </source>
</evidence>
<proteinExistence type="predicted"/>
<protein>
    <recommendedName>
        <fullName evidence="1">YhfM-like domain-containing protein</fullName>
    </recommendedName>
</protein>
<dbReference type="Pfam" id="PF26353">
    <property type="entry name" value="YhfM"/>
    <property type="match status" value="1"/>
</dbReference>
<dbReference type="EMBL" id="JACSPV010000002">
    <property type="protein sequence ID" value="MBD8003899.1"/>
    <property type="molecule type" value="Genomic_DNA"/>
</dbReference>
<organism evidence="2 3">
    <name type="scientific">Bacillus norwichensis</name>
    <dbReference type="NCBI Taxonomy" id="2762217"/>
    <lineage>
        <taxon>Bacteria</taxon>
        <taxon>Bacillati</taxon>
        <taxon>Bacillota</taxon>
        <taxon>Bacilli</taxon>
        <taxon>Bacillales</taxon>
        <taxon>Bacillaceae</taxon>
        <taxon>Bacillus</taxon>
    </lineage>
</organism>
<name>A0ABR8VGI5_9BACI</name>
<sequence length="127" mass="14393">MGCDMQEAEPMVLLDKKIVEVKISNSKGFGGMNENSFLSIKDKESLNIMEKAITTAMKQPGKADIKDPDYDVMVKYESKEGELPTHGLHLWLGEEDEQSMLMYIADDSVYLTSAEMTRKLRELLQIN</sequence>
<feature type="domain" description="YhfM-like" evidence="1">
    <location>
        <begin position="35"/>
        <end position="125"/>
    </location>
</feature>
<evidence type="ECO:0000313" key="2">
    <source>
        <dbReference type="EMBL" id="MBD8003899.1"/>
    </source>
</evidence>
<reference evidence="2 3" key="1">
    <citation type="submission" date="2020-08" db="EMBL/GenBank/DDBJ databases">
        <title>A Genomic Blueprint of the Chicken Gut Microbiome.</title>
        <authorList>
            <person name="Gilroy R."/>
            <person name="Ravi A."/>
            <person name="Getino M."/>
            <person name="Pursley I."/>
            <person name="Horton D.L."/>
            <person name="Alikhan N.-F."/>
            <person name="Baker D."/>
            <person name="Gharbi K."/>
            <person name="Hall N."/>
            <person name="Watson M."/>
            <person name="Adriaenssens E.M."/>
            <person name="Foster-Nyarko E."/>
            <person name="Jarju S."/>
            <person name="Secka A."/>
            <person name="Antonio M."/>
            <person name="Oren A."/>
            <person name="Chaudhuri R."/>
            <person name="La Ragione R.M."/>
            <person name="Hildebrand F."/>
            <person name="Pallen M.J."/>
        </authorList>
    </citation>
    <scope>NUCLEOTIDE SEQUENCE [LARGE SCALE GENOMIC DNA]</scope>
    <source>
        <strain evidence="2 3">Sa1BUA2</strain>
    </source>
</reference>
<accession>A0ABR8VGI5</accession>